<dbReference type="PROSITE" id="PS00108">
    <property type="entry name" value="PROTEIN_KINASE_ST"/>
    <property type="match status" value="1"/>
</dbReference>
<dbReference type="InterPro" id="IPR001245">
    <property type="entry name" value="Ser-Thr/Tyr_kinase_cat_dom"/>
</dbReference>
<reference evidence="3" key="2">
    <citation type="submission" date="2015-01" db="EMBL/GenBank/DDBJ databases">
        <title>Evolutionary Origins and Diversification of the Mycorrhizal Mutualists.</title>
        <authorList>
            <consortium name="DOE Joint Genome Institute"/>
            <consortium name="Mycorrhizal Genomics Consortium"/>
            <person name="Kohler A."/>
            <person name="Kuo A."/>
            <person name="Nagy L.G."/>
            <person name="Floudas D."/>
            <person name="Copeland A."/>
            <person name="Barry K.W."/>
            <person name="Cichocki N."/>
            <person name="Veneault-Fourrey C."/>
            <person name="LaButti K."/>
            <person name="Lindquist E.A."/>
            <person name="Lipzen A."/>
            <person name="Lundell T."/>
            <person name="Morin E."/>
            <person name="Murat C."/>
            <person name="Riley R."/>
            <person name="Ohm R."/>
            <person name="Sun H."/>
            <person name="Tunlid A."/>
            <person name="Henrissat B."/>
            <person name="Grigoriev I.V."/>
            <person name="Hibbett D.S."/>
            <person name="Martin F."/>
        </authorList>
    </citation>
    <scope>NUCLEOTIDE SEQUENCE [LARGE SCALE GENOMIC DNA]</scope>
    <source>
        <strain evidence="3">MUT 4182</strain>
    </source>
</reference>
<name>A0A0C3PPD2_9AGAM</name>
<feature type="domain" description="Protein kinase" evidence="1">
    <location>
        <begin position="1"/>
        <end position="217"/>
    </location>
</feature>
<dbReference type="InterPro" id="IPR008271">
    <property type="entry name" value="Ser/Thr_kinase_AS"/>
</dbReference>
<dbReference type="PANTHER" id="PTHR23257">
    <property type="entry name" value="SERINE-THREONINE PROTEIN KINASE"/>
    <property type="match status" value="1"/>
</dbReference>
<dbReference type="GO" id="GO:0005524">
    <property type="term" value="F:ATP binding"/>
    <property type="evidence" value="ECO:0007669"/>
    <property type="project" value="InterPro"/>
</dbReference>
<dbReference type="STRING" id="1051891.A0A0C3PPD2"/>
<sequence length="217" mass="24399">FVHELEVMAGLSHENIIRLVGFVEELDSGKAWMILSWEPNGNLHEFLMTGNWEIPERISLIKDTFDGIRYLHTRKPPICHGDLKSLNILVSSSYRAVITDFGSARTISTTEGELIGEENVPGPAWSLRWAAPEVVNGERQNLASDIWAVGWVCWEIMTNQLPFHELSSEGPITLKVIQGEVPITRADEQLSQVVRLCSLMTDCWIFTPGERPSIAQC</sequence>
<dbReference type="InterPro" id="IPR011009">
    <property type="entry name" value="Kinase-like_dom_sf"/>
</dbReference>
<accession>A0A0C3PPD2</accession>
<dbReference type="Proteomes" id="UP000054248">
    <property type="component" value="Unassembled WGS sequence"/>
</dbReference>
<feature type="non-terminal residue" evidence="2">
    <location>
        <position position="1"/>
    </location>
</feature>
<dbReference type="SUPFAM" id="SSF56112">
    <property type="entry name" value="Protein kinase-like (PK-like)"/>
    <property type="match status" value="1"/>
</dbReference>
<dbReference type="GO" id="GO:0007165">
    <property type="term" value="P:signal transduction"/>
    <property type="evidence" value="ECO:0007669"/>
    <property type="project" value="TreeGrafter"/>
</dbReference>
<evidence type="ECO:0000259" key="1">
    <source>
        <dbReference type="PROSITE" id="PS50011"/>
    </source>
</evidence>
<dbReference type="InterPro" id="IPR000719">
    <property type="entry name" value="Prot_kinase_dom"/>
</dbReference>
<reference evidence="2 3" key="1">
    <citation type="submission" date="2014-04" db="EMBL/GenBank/DDBJ databases">
        <authorList>
            <consortium name="DOE Joint Genome Institute"/>
            <person name="Kuo A."/>
            <person name="Girlanda M."/>
            <person name="Perotto S."/>
            <person name="Kohler A."/>
            <person name="Nagy L.G."/>
            <person name="Floudas D."/>
            <person name="Copeland A."/>
            <person name="Barry K.W."/>
            <person name="Cichocki N."/>
            <person name="Veneault-Fourrey C."/>
            <person name="LaButti K."/>
            <person name="Lindquist E.A."/>
            <person name="Lipzen A."/>
            <person name="Lundell T."/>
            <person name="Morin E."/>
            <person name="Murat C."/>
            <person name="Sun H."/>
            <person name="Tunlid A."/>
            <person name="Henrissat B."/>
            <person name="Grigoriev I.V."/>
            <person name="Hibbett D.S."/>
            <person name="Martin F."/>
            <person name="Nordberg H.P."/>
            <person name="Cantor M.N."/>
            <person name="Hua S.X."/>
        </authorList>
    </citation>
    <scope>NUCLEOTIDE SEQUENCE [LARGE SCALE GENOMIC DNA]</scope>
    <source>
        <strain evidence="2 3">MUT 4182</strain>
    </source>
</reference>
<dbReference type="OrthoDB" id="26722at2759"/>
<dbReference type="InterPro" id="IPR050167">
    <property type="entry name" value="Ser_Thr_protein_kinase"/>
</dbReference>
<evidence type="ECO:0000313" key="2">
    <source>
        <dbReference type="EMBL" id="KIO16335.1"/>
    </source>
</evidence>
<gene>
    <name evidence="2" type="ORF">M407DRAFT_232597</name>
</gene>
<protein>
    <recommendedName>
        <fullName evidence="1">Protein kinase domain-containing protein</fullName>
    </recommendedName>
</protein>
<dbReference type="HOGENOM" id="CLU_000288_7_18_1"/>
<dbReference type="PROSITE" id="PS50011">
    <property type="entry name" value="PROTEIN_KINASE_DOM"/>
    <property type="match status" value="1"/>
</dbReference>
<dbReference type="PANTHER" id="PTHR23257:SF963">
    <property type="entry name" value="AT08303P"/>
    <property type="match status" value="1"/>
</dbReference>
<dbReference type="AlphaFoldDB" id="A0A0C3PPD2"/>
<dbReference type="Gene3D" id="1.10.510.10">
    <property type="entry name" value="Transferase(Phosphotransferase) domain 1"/>
    <property type="match status" value="1"/>
</dbReference>
<dbReference type="GO" id="GO:0005737">
    <property type="term" value="C:cytoplasm"/>
    <property type="evidence" value="ECO:0007669"/>
    <property type="project" value="TreeGrafter"/>
</dbReference>
<dbReference type="Pfam" id="PF07714">
    <property type="entry name" value="PK_Tyr_Ser-Thr"/>
    <property type="match status" value="1"/>
</dbReference>
<dbReference type="GO" id="GO:0004672">
    <property type="term" value="F:protein kinase activity"/>
    <property type="evidence" value="ECO:0007669"/>
    <property type="project" value="InterPro"/>
</dbReference>
<keyword evidence="3" id="KW-1185">Reference proteome</keyword>
<proteinExistence type="predicted"/>
<evidence type="ECO:0000313" key="3">
    <source>
        <dbReference type="Proteomes" id="UP000054248"/>
    </source>
</evidence>
<dbReference type="EMBL" id="KN823593">
    <property type="protein sequence ID" value="KIO16335.1"/>
    <property type="molecule type" value="Genomic_DNA"/>
</dbReference>
<organism evidence="2 3">
    <name type="scientific">Tulasnella calospora MUT 4182</name>
    <dbReference type="NCBI Taxonomy" id="1051891"/>
    <lineage>
        <taxon>Eukaryota</taxon>
        <taxon>Fungi</taxon>
        <taxon>Dikarya</taxon>
        <taxon>Basidiomycota</taxon>
        <taxon>Agaricomycotina</taxon>
        <taxon>Agaricomycetes</taxon>
        <taxon>Cantharellales</taxon>
        <taxon>Tulasnellaceae</taxon>
        <taxon>Tulasnella</taxon>
    </lineage>
</organism>
<feature type="non-terminal residue" evidence="2">
    <location>
        <position position="217"/>
    </location>
</feature>
<dbReference type="SMART" id="SM00220">
    <property type="entry name" value="S_TKc"/>
    <property type="match status" value="1"/>
</dbReference>